<sequence>MMEKFYNFHISQDRYSGEILTWCYDNFGKPTPTGRARWDTYQHTIYKIGRNNPFVKGRKFIFFQAEDATAFKLRWL</sequence>
<accession>A0A0F9R4T3</accession>
<proteinExistence type="predicted"/>
<comment type="caution">
    <text evidence="1">The sequence shown here is derived from an EMBL/GenBank/DDBJ whole genome shotgun (WGS) entry which is preliminary data.</text>
</comment>
<name>A0A0F9R4T3_9ZZZZ</name>
<evidence type="ECO:0000313" key="1">
    <source>
        <dbReference type="EMBL" id="KKN44267.1"/>
    </source>
</evidence>
<organism evidence="1">
    <name type="scientific">marine sediment metagenome</name>
    <dbReference type="NCBI Taxonomy" id="412755"/>
    <lineage>
        <taxon>unclassified sequences</taxon>
        <taxon>metagenomes</taxon>
        <taxon>ecological metagenomes</taxon>
    </lineage>
</organism>
<dbReference type="AlphaFoldDB" id="A0A0F9R4T3"/>
<dbReference type="EMBL" id="LAZR01001459">
    <property type="protein sequence ID" value="KKN44267.1"/>
    <property type="molecule type" value="Genomic_DNA"/>
</dbReference>
<protein>
    <submittedName>
        <fullName evidence="1">Uncharacterized protein</fullName>
    </submittedName>
</protein>
<reference evidence="1" key="1">
    <citation type="journal article" date="2015" name="Nature">
        <title>Complex archaea that bridge the gap between prokaryotes and eukaryotes.</title>
        <authorList>
            <person name="Spang A."/>
            <person name="Saw J.H."/>
            <person name="Jorgensen S.L."/>
            <person name="Zaremba-Niedzwiedzka K."/>
            <person name="Martijn J."/>
            <person name="Lind A.E."/>
            <person name="van Eijk R."/>
            <person name="Schleper C."/>
            <person name="Guy L."/>
            <person name="Ettema T.J."/>
        </authorList>
    </citation>
    <scope>NUCLEOTIDE SEQUENCE</scope>
</reference>
<gene>
    <name evidence="1" type="ORF">LCGC14_0694720</name>
</gene>